<dbReference type="Pfam" id="PF02687">
    <property type="entry name" value="FtsX"/>
    <property type="match status" value="2"/>
</dbReference>
<evidence type="ECO:0000256" key="2">
    <source>
        <dbReference type="ARBA" id="ARBA00022475"/>
    </source>
</evidence>
<reference evidence="9 10" key="1">
    <citation type="submission" date="2020-08" db="EMBL/GenBank/DDBJ databases">
        <title>Genome public.</title>
        <authorList>
            <person name="Liu C."/>
            <person name="Sun Q."/>
        </authorList>
    </citation>
    <scope>NUCLEOTIDE SEQUENCE [LARGE SCALE GENOMIC DNA]</scope>
    <source>
        <strain evidence="9 10">New-7</strain>
    </source>
</reference>
<feature type="transmembrane region" description="Helical" evidence="6">
    <location>
        <begin position="371"/>
        <end position="395"/>
    </location>
</feature>
<dbReference type="Pfam" id="PF12704">
    <property type="entry name" value="MacB_PCD"/>
    <property type="match status" value="1"/>
</dbReference>
<gene>
    <name evidence="9" type="ORF">H8S08_09790</name>
</gene>
<feature type="transmembrane region" description="Helical" evidence="6">
    <location>
        <begin position="16"/>
        <end position="35"/>
    </location>
</feature>
<organism evidence="9 10">
    <name type="scientific">Alistipes hominis</name>
    <dbReference type="NCBI Taxonomy" id="2763015"/>
    <lineage>
        <taxon>Bacteria</taxon>
        <taxon>Pseudomonadati</taxon>
        <taxon>Bacteroidota</taxon>
        <taxon>Bacteroidia</taxon>
        <taxon>Bacteroidales</taxon>
        <taxon>Rikenellaceae</taxon>
        <taxon>Alistipes</taxon>
    </lineage>
</organism>
<sequence length="783" mass="87355">MHTLKNLILPFKKYKVAAILNIIGLSVAFASFTIITTQVKYDFSFDRHYKNKDRIFRLETRSFDGNAHNAVVSRPMAKPLGSIPEVERQGLFTGGPELAVYDKNAGKNAQQGPFRIYSAEPGALDVLEFEYVRGNAQRFREPNTVLISETVATALYGTEDPVGRSLILALDTEAPQEIIGVYKDFPKNGSVETGSIVRFIGDADINANNESYVYYIRLNAPQNRGKVEAELWNVNKHSDIFKQIKEDSTVFRLSPISEIHYLKNVRFDPTPKSSRTTVWSLLAIAVLIIGIAIVNFVNFSIALTPVRLRSINTQKVFGNTNGAIRCNLIGEVMGIALLSLLLSLIVVKLFAGSAYASFIESCTKIGSDLQILAITAVVAIVTGLLSGIYPAFYATSRPPILAIKGSFALSPKGKRVRTLLIAFQFVISIVLIVFSISIHVQNRYMQRFNMGFERDNILIQQWIGSRIASQKDAFADKLKSNPAIVDVTFSSGKIVDLNKSRWGQTYKGELIAPNIFPVAPNFLSFMGIGITEGRDFIADDNRKSNFTVIFNQTAQRQYGLTVGERFGEWDIAGIARDFNFKPLQYGIEPIAFAVFGDHPIAKSWQTGTLYVKVNPANLSATLKFIRETIQEFDPDAEENLVFLDDSIGQLYQKERNLSTLILLFSLLSMLISVVGIFGLVLFETQYRRKEIGIRKIHGATVGEILRIFNGTYVRIVLACFVVATPVAYYGVKRWLENFAYRTPIHSWIFLAALIVVLSVVVAIITLRCYKTATDNPIKSIKTE</sequence>
<name>A0ABR7CNQ1_9BACT</name>
<proteinExistence type="predicted"/>
<evidence type="ECO:0000313" key="9">
    <source>
        <dbReference type="EMBL" id="MBC5617301.1"/>
    </source>
</evidence>
<feature type="transmembrane region" description="Helical" evidence="6">
    <location>
        <begin position="416"/>
        <end position="440"/>
    </location>
</feature>
<keyword evidence="5 6" id="KW-0472">Membrane</keyword>
<comment type="subcellular location">
    <subcellularLocation>
        <location evidence="1">Cell membrane</location>
        <topology evidence="1">Multi-pass membrane protein</topology>
    </subcellularLocation>
</comment>
<comment type="caution">
    <text evidence="9">The sequence shown here is derived from an EMBL/GenBank/DDBJ whole genome shotgun (WGS) entry which is preliminary data.</text>
</comment>
<evidence type="ECO:0000256" key="3">
    <source>
        <dbReference type="ARBA" id="ARBA00022692"/>
    </source>
</evidence>
<dbReference type="EMBL" id="JACOOK010000005">
    <property type="protein sequence ID" value="MBC5617301.1"/>
    <property type="molecule type" value="Genomic_DNA"/>
</dbReference>
<evidence type="ECO:0000256" key="5">
    <source>
        <dbReference type="ARBA" id="ARBA00023136"/>
    </source>
</evidence>
<dbReference type="RefSeq" id="WP_118656914.1">
    <property type="nucleotide sequence ID" value="NZ_JACOOK010000005.1"/>
</dbReference>
<dbReference type="PANTHER" id="PTHR30572">
    <property type="entry name" value="MEMBRANE COMPONENT OF TRANSPORTER-RELATED"/>
    <property type="match status" value="1"/>
</dbReference>
<keyword evidence="3 6" id="KW-0812">Transmembrane</keyword>
<dbReference type="InterPro" id="IPR050250">
    <property type="entry name" value="Macrolide_Exporter_MacB"/>
</dbReference>
<dbReference type="PANTHER" id="PTHR30572:SF18">
    <property type="entry name" value="ABC-TYPE MACROLIDE FAMILY EXPORT SYSTEM PERMEASE COMPONENT 2"/>
    <property type="match status" value="1"/>
</dbReference>
<evidence type="ECO:0000256" key="6">
    <source>
        <dbReference type="SAM" id="Phobius"/>
    </source>
</evidence>
<keyword evidence="4 6" id="KW-1133">Transmembrane helix</keyword>
<evidence type="ECO:0000259" key="8">
    <source>
        <dbReference type="Pfam" id="PF12704"/>
    </source>
</evidence>
<feature type="domain" description="ABC3 transporter permease C-terminal" evidence="7">
    <location>
        <begin position="663"/>
        <end position="766"/>
    </location>
</feature>
<dbReference type="InterPro" id="IPR003838">
    <property type="entry name" value="ABC3_permease_C"/>
</dbReference>
<accession>A0ABR7CNQ1</accession>
<keyword evidence="2" id="KW-1003">Cell membrane</keyword>
<feature type="domain" description="MacB-like periplasmic core" evidence="8">
    <location>
        <begin position="19"/>
        <end position="231"/>
    </location>
</feature>
<dbReference type="Proteomes" id="UP000636891">
    <property type="component" value="Unassembled WGS sequence"/>
</dbReference>
<feature type="transmembrane region" description="Helical" evidence="6">
    <location>
        <begin position="327"/>
        <end position="351"/>
    </location>
</feature>
<keyword evidence="10" id="KW-1185">Reference proteome</keyword>
<evidence type="ECO:0000259" key="7">
    <source>
        <dbReference type="Pfam" id="PF02687"/>
    </source>
</evidence>
<evidence type="ECO:0000256" key="4">
    <source>
        <dbReference type="ARBA" id="ARBA00022989"/>
    </source>
</evidence>
<dbReference type="InterPro" id="IPR025857">
    <property type="entry name" value="MacB_PCD"/>
</dbReference>
<feature type="domain" description="ABC3 transporter permease C-terminal" evidence="7">
    <location>
        <begin position="283"/>
        <end position="399"/>
    </location>
</feature>
<feature type="transmembrane region" description="Helical" evidence="6">
    <location>
        <begin position="278"/>
        <end position="306"/>
    </location>
</feature>
<feature type="transmembrane region" description="Helical" evidence="6">
    <location>
        <begin position="660"/>
        <end position="682"/>
    </location>
</feature>
<evidence type="ECO:0000313" key="10">
    <source>
        <dbReference type="Proteomes" id="UP000636891"/>
    </source>
</evidence>
<evidence type="ECO:0000256" key="1">
    <source>
        <dbReference type="ARBA" id="ARBA00004651"/>
    </source>
</evidence>
<protein>
    <submittedName>
        <fullName evidence="9">ABC transporter permease</fullName>
    </submittedName>
</protein>
<feature type="transmembrane region" description="Helical" evidence="6">
    <location>
        <begin position="712"/>
        <end position="731"/>
    </location>
</feature>
<feature type="transmembrane region" description="Helical" evidence="6">
    <location>
        <begin position="747"/>
        <end position="769"/>
    </location>
</feature>